<dbReference type="RefSeq" id="WP_131453528.1">
    <property type="nucleotide sequence ID" value="NZ_BMJK01000002.1"/>
</dbReference>
<keyword evidence="3" id="KW-1185">Reference proteome</keyword>
<evidence type="ECO:0000313" key="2">
    <source>
        <dbReference type="EMBL" id="MXO94293.1"/>
    </source>
</evidence>
<evidence type="ECO:0000313" key="3">
    <source>
        <dbReference type="Proteomes" id="UP000460626"/>
    </source>
</evidence>
<dbReference type="EMBL" id="WTYH01000001">
    <property type="protein sequence ID" value="MXO94293.1"/>
    <property type="molecule type" value="Genomic_DNA"/>
</dbReference>
<sequence length="102" mass="11322">MRITIDVSDITFSLDEELEENEQLAKDEALKTAHNIVKELKKEPPVGTPRKNGIARNGWDVDENGDAPVIFNNVEYINALNNGHSKQSPAGFVEAAIDKFTK</sequence>
<organism evidence="2 3">
    <name type="scientific">Aurantiacibacter arachoides</name>
    <dbReference type="NCBI Taxonomy" id="1850444"/>
    <lineage>
        <taxon>Bacteria</taxon>
        <taxon>Pseudomonadati</taxon>
        <taxon>Pseudomonadota</taxon>
        <taxon>Alphaproteobacteria</taxon>
        <taxon>Sphingomonadales</taxon>
        <taxon>Erythrobacteraceae</taxon>
        <taxon>Aurantiacibacter</taxon>
    </lineage>
</organism>
<accession>A0A845A190</accession>
<evidence type="ECO:0000256" key="1">
    <source>
        <dbReference type="SAM" id="MobiDB-lite"/>
    </source>
</evidence>
<reference evidence="2 3" key="1">
    <citation type="submission" date="2019-12" db="EMBL/GenBank/DDBJ databases">
        <title>Genomic-based taxomic classification of the family Erythrobacteraceae.</title>
        <authorList>
            <person name="Xu L."/>
        </authorList>
    </citation>
    <scope>NUCLEOTIDE SEQUENCE [LARGE SCALE GENOMIC DNA]</scope>
    <source>
        <strain evidence="2 3">RC4-10-4</strain>
    </source>
</reference>
<protein>
    <recommendedName>
        <fullName evidence="4">HK97 gp10 family phage protein</fullName>
    </recommendedName>
</protein>
<dbReference type="Proteomes" id="UP000460626">
    <property type="component" value="Unassembled WGS sequence"/>
</dbReference>
<name>A0A845A190_9SPHN</name>
<dbReference type="OrthoDB" id="8481138at2"/>
<evidence type="ECO:0008006" key="4">
    <source>
        <dbReference type="Google" id="ProtNLM"/>
    </source>
</evidence>
<comment type="caution">
    <text evidence="2">The sequence shown here is derived from an EMBL/GenBank/DDBJ whole genome shotgun (WGS) entry which is preliminary data.</text>
</comment>
<dbReference type="AlphaFoldDB" id="A0A845A190"/>
<gene>
    <name evidence="2" type="ORF">GRI62_11870</name>
</gene>
<feature type="region of interest" description="Disordered" evidence="1">
    <location>
        <begin position="40"/>
        <end position="59"/>
    </location>
</feature>
<proteinExistence type="predicted"/>